<dbReference type="GO" id="GO:1990281">
    <property type="term" value="C:efflux pump complex"/>
    <property type="evidence" value="ECO:0007669"/>
    <property type="project" value="TreeGrafter"/>
</dbReference>
<dbReference type="RefSeq" id="WP_038187704.1">
    <property type="nucleotide sequence ID" value="NZ_JRWP01000004.1"/>
</dbReference>
<evidence type="ECO:0000256" key="1">
    <source>
        <dbReference type="ARBA" id="ARBA00009477"/>
    </source>
</evidence>
<dbReference type="OrthoDB" id="9816569at2"/>
<dbReference type="STRING" id="379097.SE23_18270"/>
<proteinExistence type="inferred from homology"/>
<dbReference type="EMBL" id="JRWP01000004">
    <property type="protein sequence ID" value="KGY09826.1"/>
    <property type="molecule type" value="Genomic_DNA"/>
</dbReference>
<sequence>MNKLALSVGLTFTLAPILFFTCQRSEAGPNAQPTAYVVQFPIERQVTKLTPLDGEIKPSQFTQIIAEHSAKIDTIYVQDGEYVDQGEPIFSFDDALPALAVKAAEYEYQMATRNIMELTRTAHENDPRINTAVKAVDATRNNLLNAQKALKSTTVYAPFSGKMGQIRFNTGNLVNAGDLVSELVATDTVEVHFMASPEVLNTFRQVLNNEPDTLKASLQSAEGSFIDGKLKYVDSSLSDQHAKLSAYAVFDNGNGEHLIGSKTTVYLNSPEPKPQLFVPEIALHTEDGIPTLFVLDEQRIVRPKQVTLATIKERYTGYVPIAEGIEATDFVLSTPDAPQLVGKKIDPMVNIVNQLNEILNRAP</sequence>
<accession>A0A0A5I1Z4</accession>
<comment type="caution">
    <text evidence="2">The sequence shown here is derived from an EMBL/GenBank/DDBJ whole genome shotgun (WGS) entry which is preliminary data.</text>
</comment>
<dbReference type="NCBIfam" id="TIGR01730">
    <property type="entry name" value="RND_mfp"/>
    <property type="match status" value="1"/>
</dbReference>
<evidence type="ECO:0000313" key="3">
    <source>
        <dbReference type="Proteomes" id="UP000030451"/>
    </source>
</evidence>
<dbReference type="InterPro" id="IPR006143">
    <property type="entry name" value="RND_pump_MFP"/>
</dbReference>
<dbReference type="GO" id="GO:0015562">
    <property type="term" value="F:efflux transmembrane transporter activity"/>
    <property type="evidence" value="ECO:0007669"/>
    <property type="project" value="TreeGrafter"/>
</dbReference>
<dbReference type="PANTHER" id="PTHR30469:SF15">
    <property type="entry name" value="HLYD FAMILY OF SECRETION PROTEINS"/>
    <property type="match status" value="1"/>
</dbReference>
<comment type="similarity">
    <text evidence="1">Belongs to the membrane fusion protein (MFP) (TC 8.A.1) family.</text>
</comment>
<dbReference type="AlphaFoldDB" id="A0A0A5I1Z4"/>
<name>A0A0A5I1Z4_PHOS4</name>
<evidence type="ECO:0000313" key="2">
    <source>
        <dbReference type="EMBL" id="KGY09826.1"/>
    </source>
</evidence>
<dbReference type="Proteomes" id="UP000030451">
    <property type="component" value="Unassembled WGS sequence"/>
</dbReference>
<protein>
    <submittedName>
        <fullName evidence="2">RND transporter</fullName>
    </submittedName>
</protein>
<dbReference type="Gene3D" id="1.10.287.470">
    <property type="entry name" value="Helix hairpin bin"/>
    <property type="match status" value="1"/>
</dbReference>
<reference evidence="2 3" key="1">
    <citation type="submission" date="2014-10" db="EMBL/GenBank/DDBJ databases">
        <title>Genome sequencing of Vibrio sinaloensis T08.</title>
        <authorList>
            <person name="Chan K.-G."/>
            <person name="Mohamad N.I."/>
        </authorList>
    </citation>
    <scope>NUCLEOTIDE SEQUENCE [LARGE SCALE GENOMIC DNA]</scope>
    <source>
        <strain evidence="2 3">T08</strain>
    </source>
</reference>
<dbReference type="Gene3D" id="2.40.50.100">
    <property type="match status" value="1"/>
</dbReference>
<dbReference type="PANTHER" id="PTHR30469">
    <property type="entry name" value="MULTIDRUG RESISTANCE PROTEIN MDTA"/>
    <property type="match status" value="1"/>
</dbReference>
<organism evidence="2 3">
    <name type="scientific">Photobacterium sp. (strain ATCC 43367)</name>
    <dbReference type="NCBI Taxonomy" id="379097"/>
    <lineage>
        <taxon>Bacteria</taxon>
        <taxon>Pseudomonadati</taxon>
        <taxon>Pseudomonadota</taxon>
        <taxon>Gammaproteobacteria</taxon>
        <taxon>Vibrionales</taxon>
        <taxon>Vibrionaceae</taxon>
        <taxon>Vibrio</taxon>
        <taxon>Vibrio oreintalis group</taxon>
    </lineage>
</organism>
<gene>
    <name evidence="2" type="ORF">NM06_02590</name>
</gene>
<dbReference type="SUPFAM" id="SSF111369">
    <property type="entry name" value="HlyD-like secretion proteins"/>
    <property type="match status" value="1"/>
</dbReference>
<dbReference type="Gene3D" id="2.40.30.170">
    <property type="match status" value="1"/>
</dbReference>